<evidence type="ECO:0000256" key="2">
    <source>
        <dbReference type="ARBA" id="ARBA00022525"/>
    </source>
</evidence>
<evidence type="ECO:0000313" key="7">
    <source>
        <dbReference type="Proteomes" id="UP000233100"/>
    </source>
</evidence>
<dbReference type="GeneTree" id="ENSGT00940000165050"/>
<dbReference type="InterPro" id="IPR026086">
    <property type="entry name" value="Pro-rich"/>
</dbReference>
<feature type="compositionally biased region" description="Acidic residues" evidence="4">
    <location>
        <begin position="33"/>
        <end position="42"/>
    </location>
</feature>
<protein>
    <submittedName>
        <fullName evidence="6">Uncharacterized protein</fullName>
    </submittedName>
</protein>
<dbReference type="RefSeq" id="XP_045220604.2">
    <property type="nucleotide sequence ID" value="XM_045364669.2"/>
</dbReference>
<evidence type="ECO:0000256" key="1">
    <source>
        <dbReference type="ARBA" id="ARBA00004613"/>
    </source>
</evidence>
<reference evidence="6" key="2">
    <citation type="submission" date="2025-08" db="UniProtKB">
        <authorList>
            <consortium name="Ensembl"/>
        </authorList>
    </citation>
    <scope>IDENTIFICATION</scope>
</reference>
<feature type="compositionally biased region" description="Basic residues" evidence="4">
    <location>
        <begin position="73"/>
        <end position="83"/>
    </location>
</feature>
<reference evidence="6 7" key="1">
    <citation type="submission" date="2013-03" db="EMBL/GenBank/DDBJ databases">
        <authorList>
            <person name="Warren W."/>
            <person name="Wilson R.K."/>
        </authorList>
    </citation>
    <scope>NUCLEOTIDE SEQUENCE</scope>
</reference>
<feature type="compositionally biased region" description="Basic and acidic residues" evidence="4">
    <location>
        <begin position="59"/>
        <end position="69"/>
    </location>
</feature>
<keyword evidence="7" id="KW-1185">Reference proteome</keyword>
<proteinExistence type="predicted"/>
<dbReference type="KEGG" id="mcf:102129554"/>
<dbReference type="PANTHER" id="PTHR23203:SF19">
    <property type="entry name" value="SALIVARY ACIDIC PROLINE-RICH PHOSPHOPROTEIN 1_2"/>
    <property type="match status" value="1"/>
</dbReference>
<evidence type="ECO:0000256" key="5">
    <source>
        <dbReference type="SAM" id="SignalP"/>
    </source>
</evidence>
<dbReference type="GeneID" id="102129554"/>
<evidence type="ECO:0000313" key="6">
    <source>
        <dbReference type="Ensembl" id="ENSMFAP00000005997.2"/>
    </source>
</evidence>
<dbReference type="AlphaFoldDB" id="A0A2K5U0X7"/>
<evidence type="ECO:0000256" key="4">
    <source>
        <dbReference type="SAM" id="MobiDB-lite"/>
    </source>
</evidence>
<accession>A0A2K5U0X7</accession>
<dbReference type="Ensembl" id="ENSMFAT00000024677.2">
    <property type="protein sequence ID" value="ENSMFAP00000005997.2"/>
    <property type="gene ID" value="ENSMFAG00000049082.1"/>
</dbReference>
<feature type="compositionally biased region" description="Pro residues" evidence="4">
    <location>
        <begin position="105"/>
        <end position="118"/>
    </location>
</feature>
<dbReference type="Proteomes" id="UP000233100">
    <property type="component" value="Chromosome 11"/>
</dbReference>
<keyword evidence="2" id="KW-0964">Secreted</keyword>
<keyword evidence="3 5" id="KW-0732">Signal</keyword>
<reference evidence="6" key="3">
    <citation type="submission" date="2025-09" db="UniProtKB">
        <authorList>
            <consortium name="Ensembl"/>
        </authorList>
    </citation>
    <scope>IDENTIFICATION</scope>
</reference>
<feature type="chain" id="PRO_5030050684" evidence="5">
    <location>
        <begin position="19"/>
        <end position="133"/>
    </location>
</feature>
<name>A0A2K5U0X7_MACFA</name>
<dbReference type="Pfam" id="PF15240">
    <property type="entry name" value="Pro-rich"/>
    <property type="match status" value="1"/>
</dbReference>
<feature type="region of interest" description="Disordered" evidence="4">
    <location>
        <begin position="15"/>
        <end position="133"/>
    </location>
</feature>
<dbReference type="GO" id="GO:0005615">
    <property type="term" value="C:extracellular space"/>
    <property type="evidence" value="ECO:0007669"/>
    <property type="project" value="TreeGrafter"/>
</dbReference>
<dbReference type="VEuPathDB" id="HostDB:ENSMFAG00000002645"/>
<sequence>MLLILLSVALLAFSSVQSSSEDVSQEDVPSIISDEEDSDQFIDEAHQGPPLGGQLSKHPAGDGNKDDGPQQKPPHHGGHHHRPPPPTGEPQNTQKPGGHHHHRPSPPPGKPEGTPPPSQGSRPSRPPKEQSPQ</sequence>
<dbReference type="SMART" id="SM01412">
    <property type="entry name" value="Pro-rich"/>
    <property type="match status" value="1"/>
</dbReference>
<evidence type="ECO:0000256" key="3">
    <source>
        <dbReference type="ARBA" id="ARBA00022729"/>
    </source>
</evidence>
<dbReference type="PANTHER" id="PTHR23203">
    <property type="entry name" value="PROLINE-RICH PROTEIN"/>
    <property type="match status" value="1"/>
</dbReference>
<comment type="subcellular location">
    <subcellularLocation>
        <location evidence="1">Secreted</location>
    </subcellularLocation>
</comment>
<organism evidence="6 7">
    <name type="scientific">Macaca fascicularis</name>
    <name type="common">Crab-eating macaque</name>
    <name type="synonym">Cynomolgus monkey</name>
    <dbReference type="NCBI Taxonomy" id="9541"/>
    <lineage>
        <taxon>Eukaryota</taxon>
        <taxon>Metazoa</taxon>
        <taxon>Chordata</taxon>
        <taxon>Craniata</taxon>
        <taxon>Vertebrata</taxon>
        <taxon>Euteleostomi</taxon>
        <taxon>Mammalia</taxon>
        <taxon>Eutheria</taxon>
        <taxon>Euarchontoglires</taxon>
        <taxon>Primates</taxon>
        <taxon>Haplorrhini</taxon>
        <taxon>Catarrhini</taxon>
        <taxon>Cercopithecidae</taxon>
        <taxon>Cercopithecinae</taxon>
        <taxon>Macaca</taxon>
    </lineage>
</organism>
<feature type="signal peptide" evidence="5">
    <location>
        <begin position="1"/>
        <end position="18"/>
    </location>
</feature>